<comment type="caution">
    <text evidence="2">The sequence shown here is derived from an EMBL/GenBank/DDBJ whole genome shotgun (WGS) entry which is preliminary data.</text>
</comment>
<reference evidence="2 3" key="1">
    <citation type="journal article" date="2016" name="Front. Microbiol.">
        <title>Genome and transcriptome sequences reveal the specific parasitism of the nematophagous Purpureocillium lilacinum 36-1.</title>
        <authorList>
            <person name="Xie J."/>
            <person name="Li S."/>
            <person name="Mo C."/>
            <person name="Xiao X."/>
            <person name="Peng D."/>
            <person name="Wang G."/>
            <person name="Xiao Y."/>
        </authorList>
    </citation>
    <scope>NUCLEOTIDE SEQUENCE [LARGE SCALE GENOMIC DNA]</scope>
    <source>
        <strain evidence="2 3">36-1</strain>
    </source>
</reference>
<dbReference type="AlphaFoldDB" id="A0A2U3DXA7"/>
<dbReference type="EMBL" id="LCWV01000022">
    <property type="protein sequence ID" value="PWI66895.1"/>
    <property type="molecule type" value="Genomic_DNA"/>
</dbReference>
<protein>
    <submittedName>
        <fullName evidence="2">Uncharacterized protein</fullName>
    </submittedName>
</protein>
<gene>
    <name evidence="2" type="ORF">PCL_04739</name>
</gene>
<feature type="compositionally biased region" description="Basic and acidic residues" evidence="1">
    <location>
        <begin position="354"/>
        <end position="389"/>
    </location>
</feature>
<dbReference type="Proteomes" id="UP000245956">
    <property type="component" value="Unassembled WGS sequence"/>
</dbReference>
<name>A0A2U3DXA7_PURLI</name>
<feature type="region of interest" description="Disordered" evidence="1">
    <location>
        <begin position="299"/>
        <end position="319"/>
    </location>
</feature>
<evidence type="ECO:0000313" key="3">
    <source>
        <dbReference type="Proteomes" id="UP000245956"/>
    </source>
</evidence>
<proteinExistence type="predicted"/>
<evidence type="ECO:0000256" key="1">
    <source>
        <dbReference type="SAM" id="MobiDB-lite"/>
    </source>
</evidence>
<evidence type="ECO:0000313" key="2">
    <source>
        <dbReference type="EMBL" id="PWI66895.1"/>
    </source>
</evidence>
<sequence>MSPKHAAPVTPMEASHRTGTAGGILQGQWDGSTVDACWALSTYAQGPPNTGSCSRGDRKCLGARQPAGMEADDWGGPVGSEGAKAHDDRARSLPGIVHGASPLALASRARPPPGSARLVSIGGAGVYSPLRSRPRGLVAGRTLLVLGLQPSRSRAVRKRLLSGRETSDALHWAKQNDSTFSYRRRAGRLFGRRKRMEYSNYGTRRCGEHARPNHAGFLIQFGAGSAWHRQIAPPHVPRRPSYDSTVLDVLASTPGRVKRNKGFMMHTFAAPATFCTNGEQQARPRPIPFGPREQKQGNEQVAWGEETTRHGITVSSRGRRTLGRVAAKWQRAASQIVQAAHQPPSPSRVIPWTDGKEGGHERTQVADEPGRARIDGREGRDAGLEDGSCRRPISREAGTARRPLAPSQNGTLLRYSYY</sequence>
<accession>A0A2U3DXA7</accession>
<feature type="region of interest" description="Disordered" evidence="1">
    <location>
        <begin position="339"/>
        <end position="409"/>
    </location>
</feature>
<organism evidence="2 3">
    <name type="scientific">Purpureocillium lilacinum</name>
    <name type="common">Paecilomyces lilacinus</name>
    <dbReference type="NCBI Taxonomy" id="33203"/>
    <lineage>
        <taxon>Eukaryota</taxon>
        <taxon>Fungi</taxon>
        <taxon>Dikarya</taxon>
        <taxon>Ascomycota</taxon>
        <taxon>Pezizomycotina</taxon>
        <taxon>Sordariomycetes</taxon>
        <taxon>Hypocreomycetidae</taxon>
        <taxon>Hypocreales</taxon>
        <taxon>Ophiocordycipitaceae</taxon>
        <taxon>Purpureocillium</taxon>
    </lineage>
</organism>
<feature type="region of interest" description="Disordered" evidence="1">
    <location>
        <begin position="1"/>
        <end position="26"/>
    </location>
</feature>